<evidence type="ECO:0000256" key="4">
    <source>
        <dbReference type="ARBA" id="ARBA00023136"/>
    </source>
</evidence>
<feature type="transmembrane region" description="Helical" evidence="5">
    <location>
        <begin position="260"/>
        <end position="278"/>
    </location>
</feature>
<evidence type="ECO:0000313" key="7">
    <source>
        <dbReference type="EMBL" id="AEB12559.1"/>
    </source>
</evidence>
<dbReference type="RefSeq" id="WP_013704605.1">
    <property type="nucleotide sequence ID" value="NC_015387.1"/>
</dbReference>
<dbReference type="STRING" id="869210.Marky_1827"/>
<feature type="domain" description="O-antigen ligase-related" evidence="6">
    <location>
        <begin position="225"/>
        <end position="358"/>
    </location>
</feature>
<dbReference type="Pfam" id="PF04932">
    <property type="entry name" value="Wzy_C"/>
    <property type="match status" value="1"/>
</dbReference>
<dbReference type="HOGENOM" id="CLU_623757_0_0_0"/>
<dbReference type="InterPro" id="IPR051533">
    <property type="entry name" value="WaaL-like"/>
</dbReference>
<keyword evidence="4 5" id="KW-0472">Membrane</keyword>
<dbReference type="GO" id="GO:0016020">
    <property type="term" value="C:membrane"/>
    <property type="evidence" value="ECO:0007669"/>
    <property type="project" value="UniProtKB-SubCell"/>
</dbReference>
<organism evidence="7 8">
    <name type="scientific">Marinithermus hydrothermalis (strain DSM 14884 / JCM 11576 / T1)</name>
    <dbReference type="NCBI Taxonomy" id="869210"/>
    <lineage>
        <taxon>Bacteria</taxon>
        <taxon>Thermotogati</taxon>
        <taxon>Deinococcota</taxon>
        <taxon>Deinococci</taxon>
        <taxon>Thermales</taxon>
        <taxon>Thermaceae</taxon>
        <taxon>Marinithermus</taxon>
    </lineage>
</organism>
<keyword evidence="3 5" id="KW-1133">Transmembrane helix</keyword>
<feature type="transmembrane region" description="Helical" evidence="5">
    <location>
        <begin position="18"/>
        <end position="35"/>
    </location>
</feature>
<sequence>MASVTTQQVEKGSHKSSFVLRLALYFILLTPLWWFLGIEQFIWPILGAFLLVLQRRILVFSPIKFLIALISIQIFSIALIEESIRYYTYGRQLLTSIGSVLFLTVVTSSIKSFDDIRFLIRGISLFFTVAGFLGIFAITGFWNGYFLAPIEMFLPESVQSTSYGERIVFKYLGQPGYFTFIGEYIRVSSLWLYPTTYAMAIVAFFPLSLWAMQADKPRYRSLHILAIILMFINLVFTTGRMAMLGLLLGGVYFMFSQKRFFWISVVAVGFVPILFSILEGSHLNSIGNVISSLVVARGEGSFIDRVRIYRATFEGWLERPVLGWGTEQDIEGFAYPAGSHSFWGGTLYKYGLVGLSILLLALWKTWRSIVCSKKKAKVLELREVYNMLRFIQWSFIAVGVNGITDSWDLDSITYLLIWLILGLGIVSSRLIGGKANGKG</sequence>
<protein>
    <submittedName>
        <fullName evidence="7">O-antigen polymerase</fullName>
    </submittedName>
</protein>
<feature type="transmembrane region" description="Helical" evidence="5">
    <location>
        <begin position="65"/>
        <end position="87"/>
    </location>
</feature>
<evidence type="ECO:0000256" key="5">
    <source>
        <dbReference type="SAM" id="Phobius"/>
    </source>
</evidence>
<name>F2NQY1_MARHT</name>
<feature type="transmembrane region" description="Helical" evidence="5">
    <location>
        <begin position="415"/>
        <end position="432"/>
    </location>
</feature>
<feature type="transmembrane region" description="Helical" evidence="5">
    <location>
        <begin position="224"/>
        <end position="248"/>
    </location>
</feature>
<proteinExistence type="predicted"/>
<dbReference type="Proteomes" id="UP000007030">
    <property type="component" value="Chromosome"/>
</dbReference>
<feature type="transmembrane region" description="Helical" evidence="5">
    <location>
        <begin position="192"/>
        <end position="212"/>
    </location>
</feature>
<evidence type="ECO:0000259" key="6">
    <source>
        <dbReference type="Pfam" id="PF04932"/>
    </source>
</evidence>
<dbReference type="KEGG" id="mhd:Marky_1827"/>
<evidence type="ECO:0000256" key="1">
    <source>
        <dbReference type="ARBA" id="ARBA00004141"/>
    </source>
</evidence>
<comment type="subcellular location">
    <subcellularLocation>
        <location evidence="1">Membrane</location>
        <topology evidence="1">Multi-pass membrane protein</topology>
    </subcellularLocation>
</comment>
<keyword evidence="8" id="KW-1185">Reference proteome</keyword>
<evidence type="ECO:0000256" key="2">
    <source>
        <dbReference type="ARBA" id="ARBA00022692"/>
    </source>
</evidence>
<gene>
    <name evidence="7" type="ordered locus">Marky_1827</name>
</gene>
<evidence type="ECO:0000256" key="3">
    <source>
        <dbReference type="ARBA" id="ARBA00022989"/>
    </source>
</evidence>
<keyword evidence="2 5" id="KW-0812">Transmembrane</keyword>
<feature type="transmembrane region" description="Helical" evidence="5">
    <location>
        <begin position="384"/>
        <end position="403"/>
    </location>
</feature>
<dbReference type="AlphaFoldDB" id="F2NQY1"/>
<evidence type="ECO:0000313" key="8">
    <source>
        <dbReference type="Proteomes" id="UP000007030"/>
    </source>
</evidence>
<reference evidence="7 8" key="1">
    <citation type="journal article" date="2012" name="Stand. Genomic Sci.">
        <title>Complete genome sequence of the aerobic, heterotroph Marinithermus hydrothermalis type strain (T1(T)) from a deep-sea hydrothermal vent chimney.</title>
        <authorList>
            <person name="Copeland A."/>
            <person name="Gu W."/>
            <person name="Yasawong M."/>
            <person name="Lapidus A."/>
            <person name="Lucas S."/>
            <person name="Deshpande S."/>
            <person name="Pagani I."/>
            <person name="Tapia R."/>
            <person name="Cheng J.F."/>
            <person name="Goodwin L.A."/>
            <person name="Pitluck S."/>
            <person name="Liolios K."/>
            <person name="Ivanova N."/>
            <person name="Mavromatis K."/>
            <person name="Mikhailova N."/>
            <person name="Pati A."/>
            <person name="Chen A."/>
            <person name="Palaniappan K."/>
            <person name="Land M."/>
            <person name="Pan C."/>
            <person name="Brambilla E.M."/>
            <person name="Rohde M."/>
            <person name="Tindall B.J."/>
            <person name="Sikorski J."/>
            <person name="Goker M."/>
            <person name="Detter J.C."/>
            <person name="Bristow J."/>
            <person name="Eisen J.A."/>
            <person name="Markowitz V."/>
            <person name="Hugenholtz P."/>
            <person name="Kyrpides N.C."/>
            <person name="Klenk H.P."/>
            <person name="Woyke T."/>
        </authorList>
    </citation>
    <scope>NUCLEOTIDE SEQUENCE [LARGE SCALE GENOMIC DNA]</scope>
    <source>
        <strain evidence="8">DSM 14884 / JCM 11576 / T1</strain>
    </source>
</reference>
<dbReference type="PANTHER" id="PTHR37422:SF13">
    <property type="entry name" value="LIPOPOLYSACCHARIDE BIOSYNTHESIS PROTEIN PA4999-RELATED"/>
    <property type="match status" value="1"/>
</dbReference>
<feature type="transmembrane region" description="Helical" evidence="5">
    <location>
        <begin position="347"/>
        <end position="363"/>
    </location>
</feature>
<accession>F2NQY1</accession>
<feature type="transmembrane region" description="Helical" evidence="5">
    <location>
        <begin position="125"/>
        <end position="147"/>
    </location>
</feature>
<feature type="transmembrane region" description="Helical" evidence="5">
    <location>
        <begin position="93"/>
        <end position="113"/>
    </location>
</feature>
<dbReference type="EMBL" id="CP002630">
    <property type="protein sequence ID" value="AEB12559.1"/>
    <property type="molecule type" value="Genomic_DNA"/>
</dbReference>
<dbReference type="InterPro" id="IPR007016">
    <property type="entry name" value="O-antigen_ligase-rel_domated"/>
</dbReference>
<dbReference type="PANTHER" id="PTHR37422">
    <property type="entry name" value="TEICHURONIC ACID BIOSYNTHESIS PROTEIN TUAE"/>
    <property type="match status" value="1"/>
</dbReference>
<dbReference type="eggNOG" id="COG3307">
    <property type="taxonomic scope" value="Bacteria"/>
</dbReference>